<reference evidence="2 4" key="1">
    <citation type="submission" date="2020-10" db="EMBL/GenBank/DDBJ databases">
        <title>Degradation of 1,4-Dioxane by Xanthobacter sp. YN2, via a Novel Group-2 Soluble Di-Iron Monooxygenase.</title>
        <authorList>
            <person name="Ma F."/>
            <person name="Wang Y."/>
            <person name="Yang J."/>
            <person name="Guo H."/>
            <person name="Su D."/>
            <person name="Yu L."/>
        </authorList>
    </citation>
    <scope>NUCLEOTIDE SEQUENCE [LARGE SCALE GENOMIC DNA]</scope>
    <source>
        <strain evidence="2 4">YN2</strain>
    </source>
</reference>
<proteinExistence type="predicted"/>
<dbReference type="Proteomes" id="UP000596427">
    <property type="component" value="Chromosome"/>
</dbReference>
<dbReference type="AlphaFoldDB" id="A0A974PMK6"/>
<dbReference type="EMBL" id="CP063362">
    <property type="protein sequence ID" value="QRG09269.1"/>
    <property type="molecule type" value="Genomic_DNA"/>
</dbReference>
<feature type="region of interest" description="Disordered" evidence="1">
    <location>
        <begin position="517"/>
        <end position="536"/>
    </location>
</feature>
<keyword evidence="4" id="KW-1185">Reference proteome</keyword>
<evidence type="ECO:0000313" key="4">
    <source>
        <dbReference type="Proteomes" id="UP000596427"/>
    </source>
</evidence>
<accession>A0A974PMK6</accession>
<evidence type="ECO:0000313" key="3">
    <source>
        <dbReference type="EMBL" id="QRG09269.1"/>
    </source>
</evidence>
<gene>
    <name evidence="3" type="ORF">EZH22_14020</name>
    <name evidence="2" type="ORF">EZH22_22340</name>
</gene>
<organism evidence="2 4">
    <name type="scientific">Xanthobacter dioxanivorans</name>
    <dbReference type="NCBI Taxonomy" id="2528964"/>
    <lineage>
        <taxon>Bacteria</taxon>
        <taxon>Pseudomonadati</taxon>
        <taxon>Pseudomonadota</taxon>
        <taxon>Alphaproteobacteria</taxon>
        <taxon>Hyphomicrobiales</taxon>
        <taxon>Xanthobacteraceae</taxon>
        <taxon>Xanthobacter</taxon>
    </lineage>
</organism>
<dbReference type="RefSeq" id="WP_203192622.1">
    <property type="nucleotide sequence ID" value="NZ_CP063362.1"/>
</dbReference>
<name>A0A974PMK6_9HYPH</name>
<protein>
    <submittedName>
        <fullName evidence="2">Uncharacterized protein</fullName>
    </submittedName>
</protein>
<evidence type="ECO:0000313" key="2">
    <source>
        <dbReference type="EMBL" id="QRG05750.1"/>
    </source>
</evidence>
<dbReference type="EMBL" id="CP063362">
    <property type="protein sequence ID" value="QRG05750.1"/>
    <property type="molecule type" value="Genomic_DNA"/>
</dbReference>
<sequence>MVDLPEYPHRLVVTEGPRNGISPADIAAPYAMFARAMDNLADTVLPAAIEQAEARGAEAVTIGPDGQPQITEMATLGVLGQAAQRGARAKYFADLQTKTGEDYLQLRQKYQDEPARFDVAAKAYNREIVSKQDPVLRPAVSTALDKLRMGHFTDLFEKRFAVDQANAKTALETQLNTVSDNLVALARRGGVESGEYLAQAENAKAILGELGKTPRWGYGPAVVEDRLRRLEDRGRAAAVLSSVDATYDHVGPHEALRQAETAIFDPSLRMDEAERQSRFNLVKAHVAARKSEATEDIREIRALAEPTITALRDGVDLEADGDLLRQRMLSLGDTIGAARITYAMEYGRGRRGQFSIPTSEWQRGSLGDVPKVPALATARMGFGQELQDPAVKARLAALTQAEVGGQGPAAQQAFIETIMNRAAARGQTLAQTMIGDYFPAVTHQRTAQFVSDPNIAARYDGAVSAALAGSNVGKFATGNASGTVRFNGGPGVAAHGGERFGIEGPDQEWARRMGADIVGSGPDRPSSPLPASAQGQQEGIAAGGLPASQIAGLRQWAGTTFDGMMADAKKSVGKWHIGDEDVAFLSGRIFPFLDEKRKRQAVEFLADAERTDALLDLSPDARQVLRNSLEQAAAGGNHAARAALLDDEERFATLQRMEQETPLLRGVRAGWIKPPPPVPWQGSDDQVAAAMQAHARAAMLVTNQLRRPVPAFEGEDLRSLAGALDMADTSGKVRILGALATLPPGVREATFGKLHETGAKGAVLAFAGGLAKDAPDVAAGIVRGRDALAAEPRFVPQKESEAQAFTEALDTTLPASAFSIGHRTDEREAYAIMRAAVRARYADLSAGAGDASGVLKRERLERAVEEVTGGTVRHNGATILAPKRGMDQSAFDNILLGLTDTDLAGARTTSGKPVTAQYLRDSATLESFAPGRYFVRLNRNAESPQYAAGDDGRPFVLRLDDKQPPATRAWGMPPSSPAIPWTQSNFGREPSSWPGGGR</sequence>
<evidence type="ECO:0000256" key="1">
    <source>
        <dbReference type="SAM" id="MobiDB-lite"/>
    </source>
</evidence>
<dbReference type="KEGG" id="xdi:EZH22_14020"/>
<dbReference type="KEGG" id="xdi:EZH22_22340"/>
<feature type="region of interest" description="Disordered" evidence="1">
    <location>
        <begin position="964"/>
        <end position="998"/>
    </location>
</feature>